<accession>A0A2Y9ASV3</accession>
<dbReference type="GO" id="GO:0046872">
    <property type="term" value="F:metal ion binding"/>
    <property type="evidence" value="ECO:0007669"/>
    <property type="project" value="InterPro"/>
</dbReference>
<dbReference type="AlphaFoldDB" id="A0A2Y9ASV3"/>
<evidence type="ECO:0000313" key="1">
    <source>
        <dbReference type="EMBL" id="SSA47155.1"/>
    </source>
</evidence>
<name>A0A2Y9ASV3_9MICO</name>
<dbReference type="OrthoDB" id="9813965at2"/>
<gene>
    <name evidence="1" type="ORF">SAMN05216184_1237</name>
</gene>
<protein>
    <submittedName>
        <fullName evidence="1">Copper chaperone CopZ</fullName>
    </submittedName>
</protein>
<dbReference type="InterPro" id="IPR006121">
    <property type="entry name" value="HMA_dom"/>
</dbReference>
<dbReference type="Gene3D" id="3.30.70.100">
    <property type="match status" value="1"/>
</dbReference>
<proteinExistence type="predicted"/>
<evidence type="ECO:0000313" key="2">
    <source>
        <dbReference type="Proteomes" id="UP000250222"/>
    </source>
</evidence>
<dbReference type="InterPro" id="IPR036163">
    <property type="entry name" value="HMA_dom_sf"/>
</dbReference>
<dbReference type="Proteomes" id="UP000250222">
    <property type="component" value="Unassembled WGS sequence"/>
</dbReference>
<organism evidence="1 2">
    <name type="scientific">Georgenia satyanarayanai</name>
    <dbReference type="NCBI Taxonomy" id="860221"/>
    <lineage>
        <taxon>Bacteria</taxon>
        <taxon>Bacillati</taxon>
        <taxon>Actinomycetota</taxon>
        <taxon>Actinomycetes</taxon>
        <taxon>Micrococcales</taxon>
        <taxon>Bogoriellaceae</taxon>
        <taxon>Georgenia</taxon>
    </lineage>
</organism>
<dbReference type="CDD" id="cd00371">
    <property type="entry name" value="HMA"/>
    <property type="match status" value="1"/>
</dbReference>
<reference evidence="1 2" key="1">
    <citation type="submission" date="2016-10" db="EMBL/GenBank/DDBJ databases">
        <authorList>
            <person name="Cai Z."/>
        </authorList>
    </citation>
    <scope>NUCLEOTIDE SEQUENCE [LARGE SCALE GENOMIC DNA]</scope>
    <source>
        <strain evidence="1 2">CGMCC 1.10826</strain>
    </source>
</reference>
<dbReference type="SUPFAM" id="SSF55008">
    <property type="entry name" value="HMA, heavy metal-associated domain"/>
    <property type="match status" value="1"/>
</dbReference>
<sequence length="82" mass="8673">MKTKVYPVWGLTCEVCLARLLERVRHLAGLRTVALDLVRDGESRLALTASPALPPQVVRAAVEDAGFSLSAPAAESAASTEV</sequence>
<keyword evidence="2" id="KW-1185">Reference proteome</keyword>
<dbReference type="RefSeq" id="WP_110853902.1">
    <property type="nucleotide sequence ID" value="NZ_QKLZ01000023.1"/>
</dbReference>
<dbReference type="EMBL" id="UETB01000023">
    <property type="protein sequence ID" value="SSA47155.1"/>
    <property type="molecule type" value="Genomic_DNA"/>
</dbReference>